<protein>
    <submittedName>
        <fullName evidence="2">Glycosyltransferase family 2 protein</fullName>
    </submittedName>
</protein>
<reference evidence="2" key="1">
    <citation type="submission" date="2020-09" db="EMBL/GenBank/DDBJ databases">
        <title>A novel bacterium of genus Mangrovicoccus, isolated from South China Sea.</title>
        <authorList>
            <person name="Huang H."/>
            <person name="Mo K."/>
            <person name="Hu Y."/>
        </authorList>
    </citation>
    <scope>NUCLEOTIDE SEQUENCE</scope>
    <source>
        <strain evidence="2">HB182678</strain>
    </source>
</reference>
<sequence length="824" mass="91827">MTKPVDVLGPIFLNWIAQLDRKLRFLDRRDSARMLFCTRAGKRIHDHLLAYAGEDPAYDTALFGISRIGAVKAGLGYLSNFDGSFAVARESFADAPLGDVCAAFLKNFAQPHDPRLHALQALRGPFRGDNFRVLLAANDDASRWLRDYFEKSHDALGAQLRAELGEHRQLVLVDTGWKASIQRALQATYPDLRFAGVYFGVMDSQPMETRHSVVFDALSYQPGRPETCLAVHRHLIESLYEPLAPSVEEIAGGPCAEVAARQMAAVTGEDPSRGDATDALFLEILDYTRAHRGDPLDVILERGHAAMAELERIILFPQAADVPLYQGKPRSSDFGRDGFVPVIRGPEEGDTPEERISRALWQPGQIAVEYPPAAARAAQERLARPGDGSSYFTAYTGQGGGIAPREEFAFEGSVAIVTRTKDRPVLFERAMRSVAAQTWRNFHWVIVNDGGSRESVEEIIDRAPIDRRRITLVSNDASVGMEAASNLGVRAVDTEFVVIHDDDDSWDPRFLERCVGFLESAPAQSAGFQGVLTRAWRVSEEIRDGRVTEHGRSPFNPWVNDVTLFQMAIGNFFAPISFVYRRSMFDAIGGYSEKLPVLGDWRFNIEFLARANIGFIDEYLSYYHHRDTGAAAEAVYQNSVIGGRSVHAEYFPVVVNDLIREDRLPAGVAAVLGQAHLARIMEHRFNMVDTRLGEMDARLAQLPVPQSQAEEEQAEPLGVLLQGDRDHVVRSLLGALRGDLPEERRAVIEPLIGRLHELDDPRIREEIVRSASFAIPSPADFDHIAYLRKRTDIWATAFNGFEDLRPYHHYLIHGITDGEPRPAA</sequence>
<dbReference type="InterPro" id="IPR029044">
    <property type="entry name" value="Nucleotide-diphossugar_trans"/>
</dbReference>
<dbReference type="RefSeq" id="WP_193186877.1">
    <property type="nucleotide sequence ID" value="NZ_JACVXA010000103.1"/>
</dbReference>
<evidence type="ECO:0000313" key="3">
    <source>
        <dbReference type="Proteomes" id="UP000609121"/>
    </source>
</evidence>
<evidence type="ECO:0000259" key="1">
    <source>
        <dbReference type="Pfam" id="PF00535"/>
    </source>
</evidence>
<organism evidence="2 3">
    <name type="scientific">Mangrovicoccus algicola</name>
    <dbReference type="NCBI Taxonomy" id="2771008"/>
    <lineage>
        <taxon>Bacteria</taxon>
        <taxon>Pseudomonadati</taxon>
        <taxon>Pseudomonadota</taxon>
        <taxon>Alphaproteobacteria</taxon>
        <taxon>Rhodobacterales</taxon>
        <taxon>Paracoccaceae</taxon>
        <taxon>Mangrovicoccus</taxon>
    </lineage>
</organism>
<dbReference type="EMBL" id="JACVXA010000103">
    <property type="protein sequence ID" value="MBE3640539.1"/>
    <property type="molecule type" value="Genomic_DNA"/>
</dbReference>
<name>A0A8J6Z9I9_9RHOB</name>
<evidence type="ECO:0000313" key="2">
    <source>
        <dbReference type="EMBL" id="MBE3640539.1"/>
    </source>
</evidence>
<dbReference type="Gene3D" id="3.90.550.10">
    <property type="entry name" value="Spore Coat Polysaccharide Biosynthesis Protein SpsA, Chain A"/>
    <property type="match status" value="1"/>
</dbReference>
<dbReference type="PANTHER" id="PTHR43685">
    <property type="entry name" value="GLYCOSYLTRANSFERASE"/>
    <property type="match status" value="1"/>
</dbReference>
<gene>
    <name evidence="2" type="ORF">ICN82_20240</name>
</gene>
<proteinExistence type="predicted"/>
<dbReference type="SUPFAM" id="SSF53448">
    <property type="entry name" value="Nucleotide-diphospho-sugar transferases"/>
    <property type="match status" value="1"/>
</dbReference>
<dbReference type="CDD" id="cd00761">
    <property type="entry name" value="Glyco_tranf_GTA_type"/>
    <property type="match status" value="1"/>
</dbReference>
<accession>A0A8J6Z9I9</accession>
<dbReference type="InterPro" id="IPR050834">
    <property type="entry name" value="Glycosyltransf_2"/>
</dbReference>
<feature type="domain" description="Glycosyltransferase 2-like" evidence="1">
    <location>
        <begin position="416"/>
        <end position="528"/>
    </location>
</feature>
<dbReference type="AlphaFoldDB" id="A0A8J6Z9I9"/>
<dbReference type="Pfam" id="PF00535">
    <property type="entry name" value="Glycos_transf_2"/>
    <property type="match status" value="1"/>
</dbReference>
<dbReference type="PANTHER" id="PTHR43685:SF2">
    <property type="entry name" value="GLYCOSYLTRANSFERASE 2-LIKE DOMAIN-CONTAINING PROTEIN"/>
    <property type="match status" value="1"/>
</dbReference>
<dbReference type="Proteomes" id="UP000609121">
    <property type="component" value="Unassembled WGS sequence"/>
</dbReference>
<dbReference type="InterPro" id="IPR001173">
    <property type="entry name" value="Glyco_trans_2-like"/>
</dbReference>
<keyword evidence="3" id="KW-1185">Reference proteome</keyword>
<comment type="caution">
    <text evidence="2">The sequence shown here is derived from an EMBL/GenBank/DDBJ whole genome shotgun (WGS) entry which is preliminary data.</text>
</comment>